<comment type="caution">
    <text evidence="3">The sequence shown here is derived from an EMBL/GenBank/DDBJ whole genome shotgun (WGS) entry which is preliminary data.</text>
</comment>
<dbReference type="RefSeq" id="WP_048574748.1">
    <property type="nucleotide sequence ID" value="NZ_LFEH01000437.1"/>
</dbReference>
<evidence type="ECO:0000313" key="4">
    <source>
        <dbReference type="Proteomes" id="UP000037274"/>
    </source>
</evidence>
<dbReference type="InterPro" id="IPR025650">
    <property type="entry name" value="Alkyl-DHAP_Synthase"/>
</dbReference>
<protein>
    <submittedName>
        <fullName evidence="3">Alkyldihydroxyacetonephosphate synthase</fullName>
    </submittedName>
</protein>
<dbReference type="InterPro" id="IPR016169">
    <property type="entry name" value="FAD-bd_PCMH_sub2"/>
</dbReference>
<reference evidence="3 4" key="1">
    <citation type="submission" date="2015-06" db="EMBL/GenBank/DDBJ databases">
        <title>Draft genome sequence of Streptomyces leeuwenhoekii C58, which produces the novel lasso peptide, chaxapeptin.</title>
        <authorList>
            <person name="Yi Y."/>
            <person name="Hai D."/>
            <person name="Jaspars M."/>
            <person name="Sheng H."/>
            <person name="Rateb M.E."/>
            <person name="Bull A."/>
            <person name="Goodfellow M."/>
            <person name="Asenjo J.A."/>
            <person name="Ebel R."/>
        </authorList>
    </citation>
    <scope>NUCLEOTIDE SEQUENCE [LARGE SCALE GENOMIC DNA]</scope>
    <source>
        <strain evidence="3 4">C58</strain>
    </source>
</reference>
<dbReference type="InterPro" id="IPR004113">
    <property type="entry name" value="FAD-bd_oxidored_4_C"/>
</dbReference>
<evidence type="ECO:0000313" key="3">
    <source>
        <dbReference type="EMBL" id="KMS65650.1"/>
    </source>
</evidence>
<dbReference type="Pfam" id="PF01565">
    <property type="entry name" value="FAD_binding_4"/>
    <property type="match status" value="1"/>
</dbReference>
<comment type="similarity">
    <text evidence="1">Belongs to the FAD-binding oxidoreductase/transferase type 4 family.</text>
</comment>
<dbReference type="Proteomes" id="UP000037274">
    <property type="component" value="Unassembled WGS sequence"/>
</dbReference>
<gene>
    <name evidence="3" type="ORF">ACH49_30835</name>
</gene>
<dbReference type="PROSITE" id="PS51387">
    <property type="entry name" value="FAD_PCMH"/>
    <property type="match status" value="1"/>
</dbReference>
<dbReference type="PANTHER" id="PTHR46568:SF1">
    <property type="entry name" value="ALKYLDIHYDROXYACETONEPHOSPHATE SYNTHASE, PEROXISOMAL"/>
    <property type="match status" value="1"/>
</dbReference>
<evidence type="ECO:0000259" key="2">
    <source>
        <dbReference type="PROSITE" id="PS51387"/>
    </source>
</evidence>
<organism evidence="3 4">
    <name type="scientific">Streptomyces leeuwenhoekii</name>
    <dbReference type="NCBI Taxonomy" id="1437453"/>
    <lineage>
        <taxon>Bacteria</taxon>
        <taxon>Bacillati</taxon>
        <taxon>Actinomycetota</taxon>
        <taxon>Actinomycetes</taxon>
        <taxon>Kitasatosporales</taxon>
        <taxon>Streptomycetaceae</taxon>
        <taxon>Streptomyces</taxon>
    </lineage>
</organism>
<dbReference type="Gene3D" id="3.30.70.3450">
    <property type="match status" value="1"/>
</dbReference>
<accession>A0ABR5HPS4</accession>
<sequence length="152" mass="15944">LGHFPQSYEWATLGGFAATRSSGQASAGYGRFDDMVLGLTLATPEGTLETGRAPRSAAGPDLRQLVLGSEGAFGVITSVTVRVRPVPRVRRYEGWRFASFEEGAAALRRLAQDGPRPTVLRLSDETETLVGLADPAALGPEGTGRSAGCLAI</sequence>
<dbReference type="InterPro" id="IPR006094">
    <property type="entry name" value="Oxid_FAD_bind_N"/>
</dbReference>
<feature type="domain" description="FAD-binding PCMH-type" evidence="2">
    <location>
        <begin position="1"/>
        <end position="86"/>
    </location>
</feature>
<dbReference type="InterPro" id="IPR036318">
    <property type="entry name" value="FAD-bd_PCMH-like_sf"/>
</dbReference>
<evidence type="ECO:0000256" key="1">
    <source>
        <dbReference type="ARBA" id="ARBA00008000"/>
    </source>
</evidence>
<feature type="non-terminal residue" evidence="3">
    <location>
        <position position="152"/>
    </location>
</feature>
<feature type="non-terminal residue" evidence="3">
    <location>
        <position position="1"/>
    </location>
</feature>
<dbReference type="SUPFAM" id="SSF56176">
    <property type="entry name" value="FAD-binding/transporter-associated domain-like"/>
    <property type="match status" value="1"/>
</dbReference>
<dbReference type="Pfam" id="PF02913">
    <property type="entry name" value="FAD-oxidase_C"/>
    <property type="match status" value="1"/>
</dbReference>
<dbReference type="InterPro" id="IPR016166">
    <property type="entry name" value="FAD-bd_PCMH"/>
</dbReference>
<dbReference type="Gene3D" id="3.30.465.10">
    <property type="match status" value="1"/>
</dbReference>
<dbReference type="EMBL" id="LFEH01000437">
    <property type="protein sequence ID" value="KMS65650.1"/>
    <property type="molecule type" value="Genomic_DNA"/>
</dbReference>
<name>A0ABR5HPS4_STRLW</name>
<keyword evidence="4" id="KW-1185">Reference proteome</keyword>
<proteinExistence type="inferred from homology"/>
<dbReference type="PANTHER" id="PTHR46568">
    <property type="entry name" value="ALKYLDIHYDROXYACETONEPHOSPHATE SYNTHASE, PEROXISOMAL"/>
    <property type="match status" value="1"/>
</dbReference>